<protein>
    <recommendedName>
        <fullName evidence="6">RlpA-like protein double-psi beta-barrel domain-containing protein</fullName>
    </recommendedName>
</protein>
<proteinExistence type="predicted"/>
<dbReference type="PANTHER" id="PTHR31836:SF22">
    <property type="entry name" value="RLPA-LIKE PROTEIN DOUBLE-PSI BETA-BARREL DOMAIN-CONTAINING PROTEIN"/>
    <property type="match status" value="1"/>
</dbReference>
<dbReference type="Gene3D" id="2.40.40.10">
    <property type="entry name" value="RlpA-like domain"/>
    <property type="match status" value="1"/>
</dbReference>
<feature type="compositionally biased region" description="Basic and acidic residues" evidence="2">
    <location>
        <begin position="157"/>
        <end position="174"/>
    </location>
</feature>
<evidence type="ECO:0008006" key="6">
    <source>
        <dbReference type="Google" id="ProtNLM"/>
    </source>
</evidence>
<feature type="region of interest" description="Disordered" evidence="2">
    <location>
        <begin position="25"/>
        <end position="63"/>
    </location>
</feature>
<sequence length="318" mass="34585">MILSGQSLSQIFIGILLLSSSPAWAGKRRLPSTSDRSKYTKSHSYEAGYSFQPSEGWEPVPVSDLPYKYSIRSTLPPPPPQFAFDATRLLSKRSSARCNAEPQPDPQDQQPPEPNIQQVNRPTQDSPRPLVTAEQSPAQDPAPVPEPAPTPGPEPVEDSHQTDDAPAPDEDHGHGGSGLSIDVAGDLGSTIDDLKGTGNVEDVIITWYTGQDLKNPSCWPQSKWAPTDESFACAVTLEGWDSKPDCFKFLELCNGPSKCIFVRVVDTCAGCKKGSKHVDLTKAAFSQLADLDTGKLTVQMRLATTPLDWFEDLWGPRA</sequence>
<keyword evidence="5" id="KW-1185">Reference proteome</keyword>
<feature type="signal peptide" evidence="3">
    <location>
        <begin position="1"/>
        <end position="25"/>
    </location>
</feature>
<dbReference type="Proteomes" id="UP000054248">
    <property type="component" value="Unassembled WGS sequence"/>
</dbReference>
<evidence type="ECO:0000256" key="2">
    <source>
        <dbReference type="SAM" id="MobiDB-lite"/>
    </source>
</evidence>
<dbReference type="SUPFAM" id="SSF50685">
    <property type="entry name" value="Barwin-like endoglucanases"/>
    <property type="match status" value="1"/>
</dbReference>
<feature type="compositionally biased region" description="Pro residues" evidence="2">
    <location>
        <begin position="140"/>
        <end position="154"/>
    </location>
</feature>
<evidence type="ECO:0000313" key="5">
    <source>
        <dbReference type="Proteomes" id="UP000054248"/>
    </source>
</evidence>
<evidence type="ECO:0000313" key="4">
    <source>
        <dbReference type="EMBL" id="KIO30257.1"/>
    </source>
</evidence>
<feature type="chain" id="PRO_5002179836" description="RlpA-like protein double-psi beta-barrel domain-containing protein" evidence="3">
    <location>
        <begin position="26"/>
        <end position="318"/>
    </location>
</feature>
<reference evidence="5" key="2">
    <citation type="submission" date="2015-01" db="EMBL/GenBank/DDBJ databases">
        <title>Evolutionary Origins and Diversification of the Mycorrhizal Mutualists.</title>
        <authorList>
            <consortium name="DOE Joint Genome Institute"/>
            <consortium name="Mycorrhizal Genomics Consortium"/>
            <person name="Kohler A."/>
            <person name="Kuo A."/>
            <person name="Nagy L.G."/>
            <person name="Floudas D."/>
            <person name="Copeland A."/>
            <person name="Barry K.W."/>
            <person name="Cichocki N."/>
            <person name="Veneault-Fourrey C."/>
            <person name="LaButti K."/>
            <person name="Lindquist E.A."/>
            <person name="Lipzen A."/>
            <person name="Lundell T."/>
            <person name="Morin E."/>
            <person name="Murat C."/>
            <person name="Riley R."/>
            <person name="Ohm R."/>
            <person name="Sun H."/>
            <person name="Tunlid A."/>
            <person name="Henrissat B."/>
            <person name="Grigoriev I.V."/>
            <person name="Hibbett D.S."/>
            <person name="Martin F."/>
        </authorList>
    </citation>
    <scope>NUCLEOTIDE SEQUENCE [LARGE SCALE GENOMIC DNA]</scope>
    <source>
        <strain evidence="5">MUT 4182</strain>
    </source>
</reference>
<keyword evidence="1 3" id="KW-0732">Signal</keyword>
<feature type="region of interest" description="Disordered" evidence="2">
    <location>
        <begin position="94"/>
        <end position="181"/>
    </location>
</feature>
<evidence type="ECO:0000256" key="1">
    <source>
        <dbReference type="ARBA" id="ARBA00022729"/>
    </source>
</evidence>
<dbReference type="InterPro" id="IPR051477">
    <property type="entry name" value="Expansin_CellWall"/>
</dbReference>
<gene>
    <name evidence="4" type="ORF">M407DRAFT_20721</name>
</gene>
<evidence type="ECO:0000256" key="3">
    <source>
        <dbReference type="SAM" id="SignalP"/>
    </source>
</evidence>
<dbReference type="InterPro" id="IPR036908">
    <property type="entry name" value="RlpA-like_sf"/>
</dbReference>
<dbReference type="STRING" id="1051891.A0A0C3M968"/>
<dbReference type="AlphaFoldDB" id="A0A0C3M968"/>
<dbReference type="HOGENOM" id="CLU_075893_0_0_1"/>
<organism evidence="4 5">
    <name type="scientific">Tulasnella calospora MUT 4182</name>
    <dbReference type="NCBI Taxonomy" id="1051891"/>
    <lineage>
        <taxon>Eukaryota</taxon>
        <taxon>Fungi</taxon>
        <taxon>Dikarya</taxon>
        <taxon>Basidiomycota</taxon>
        <taxon>Agaricomycotina</taxon>
        <taxon>Agaricomycetes</taxon>
        <taxon>Cantharellales</taxon>
        <taxon>Tulasnellaceae</taxon>
        <taxon>Tulasnella</taxon>
    </lineage>
</organism>
<reference evidence="4 5" key="1">
    <citation type="submission" date="2014-04" db="EMBL/GenBank/DDBJ databases">
        <authorList>
            <consortium name="DOE Joint Genome Institute"/>
            <person name="Kuo A."/>
            <person name="Girlanda M."/>
            <person name="Perotto S."/>
            <person name="Kohler A."/>
            <person name="Nagy L.G."/>
            <person name="Floudas D."/>
            <person name="Copeland A."/>
            <person name="Barry K.W."/>
            <person name="Cichocki N."/>
            <person name="Veneault-Fourrey C."/>
            <person name="LaButti K."/>
            <person name="Lindquist E.A."/>
            <person name="Lipzen A."/>
            <person name="Lundell T."/>
            <person name="Morin E."/>
            <person name="Murat C."/>
            <person name="Sun H."/>
            <person name="Tunlid A."/>
            <person name="Henrissat B."/>
            <person name="Grigoriev I.V."/>
            <person name="Hibbett D.S."/>
            <person name="Martin F."/>
            <person name="Nordberg H.P."/>
            <person name="Cantor M.N."/>
            <person name="Hua S.X."/>
        </authorList>
    </citation>
    <scope>NUCLEOTIDE SEQUENCE [LARGE SCALE GENOMIC DNA]</scope>
    <source>
        <strain evidence="4 5">MUT 4182</strain>
    </source>
</reference>
<dbReference type="PANTHER" id="PTHR31836">
    <property type="match status" value="1"/>
</dbReference>
<feature type="compositionally biased region" description="Pro residues" evidence="2">
    <location>
        <begin position="103"/>
        <end position="114"/>
    </location>
</feature>
<dbReference type="CDD" id="cd22191">
    <property type="entry name" value="DPBB_RlpA_EXP_N-like"/>
    <property type="match status" value="1"/>
</dbReference>
<name>A0A0C3M968_9AGAM</name>
<accession>A0A0C3M968</accession>
<dbReference type="OrthoDB" id="406505at2759"/>
<dbReference type="EMBL" id="KN822974">
    <property type="protein sequence ID" value="KIO30257.1"/>
    <property type="molecule type" value="Genomic_DNA"/>
</dbReference>